<dbReference type="Gene3D" id="1.10.530.10">
    <property type="match status" value="1"/>
</dbReference>
<dbReference type="InterPro" id="IPR000726">
    <property type="entry name" value="Glyco_hydro_19_cat"/>
</dbReference>
<feature type="region of interest" description="Disordered" evidence="1">
    <location>
        <begin position="1"/>
        <end position="34"/>
    </location>
</feature>
<evidence type="ECO:0000313" key="3">
    <source>
        <dbReference type="EMBL" id="CAF1033419.1"/>
    </source>
</evidence>
<evidence type="ECO:0000313" key="4">
    <source>
        <dbReference type="EMBL" id="CAF1508299.1"/>
    </source>
</evidence>
<dbReference type="OrthoDB" id="5985073at2759"/>
<dbReference type="EMBL" id="CAJOBC010088479">
    <property type="protein sequence ID" value="CAF4369219.1"/>
    <property type="molecule type" value="Genomic_DNA"/>
</dbReference>
<accession>A0A815TM24</accession>
<dbReference type="SUPFAM" id="SSF53955">
    <property type="entry name" value="Lysozyme-like"/>
    <property type="match status" value="1"/>
</dbReference>
<dbReference type="Proteomes" id="UP000677228">
    <property type="component" value="Unassembled WGS sequence"/>
</dbReference>
<dbReference type="Proteomes" id="UP000681722">
    <property type="component" value="Unassembled WGS sequence"/>
</dbReference>
<reference evidence="4" key="1">
    <citation type="submission" date="2021-02" db="EMBL/GenBank/DDBJ databases">
        <authorList>
            <person name="Nowell W R."/>
        </authorList>
    </citation>
    <scope>NUCLEOTIDE SEQUENCE</scope>
</reference>
<dbReference type="Proteomes" id="UP000663829">
    <property type="component" value="Unassembled WGS sequence"/>
</dbReference>
<dbReference type="EMBL" id="CAJNOK010007407">
    <property type="protein sequence ID" value="CAF1033419.1"/>
    <property type="molecule type" value="Genomic_DNA"/>
</dbReference>
<comment type="caution">
    <text evidence="4">The sequence shown here is derived from an EMBL/GenBank/DDBJ whole genome shotgun (WGS) entry which is preliminary data.</text>
</comment>
<dbReference type="AlphaFoldDB" id="A0A815TM24"/>
<feature type="domain" description="Glycoside hydrolase family 19 catalytic" evidence="2">
    <location>
        <begin position="23"/>
        <end position="72"/>
    </location>
</feature>
<dbReference type="GO" id="GO:0006032">
    <property type="term" value="P:chitin catabolic process"/>
    <property type="evidence" value="ECO:0007669"/>
    <property type="project" value="InterPro"/>
</dbReference>
<evidence type="ECO:0000256" key="1">
    <source>
        <dbReference type="SAM" id="MobiDB-lite"/>
    </source>
</evidence>
<dbReference type="EMBL" id="CAJOBA010007420">
    <property type="protein sequence ID" value="CAF3801743.1"/>
    <property type="molecule type" value="Genomic_DNA"/>
</dbReference>
<gene>
    <name evidence="4" type="ORF">GPM918_LOCUS36996</name>
    <name evidence="3" type="ORF">OVA965_LOCUS16108</name>
    <name evidence="6" type="ORF">SRO942_LOCUS37749</name>
    <name evidence="5" type="ORF">TMI583_LOCUS16120</name>
</gene>
<dbReference type="Pfam" id="PF00182">
    <property type="entry name" value="Glyco_hydro_19"/>
    <property type="match status" value="1"/>
</dbReference>
<dbReference type="GO" id="GO:0016998">
    <property type="term" value="P:cell wall macromolecule catabolic process"/>
    <property type="evidence" value="ECO:0007669"/>
    <property type="project" value="InterPro"/>
</dbReference>
<dbReference type="Proteomes" id="UP000682733">
    <property type="component" value="Unassembled WGS sequence"/>
</dbReference>
<name>A0A815TM24_9BILA</name>
<protein>
    <recommendedName>
        <fullName evidence="2">Glycoside hydrolase family 19 catalytic domain-containing protein</fullName>
    </recommendedName>
</protein>
<sequence>MEELASDDDYEDRENLGNTQPGDGPRNNGRSPIQLTERANYLKASDALKMDLVENPEQVATPGIGFQVAVWF</sequence>
<organism evidence="4 7">
    <name type="scientific">Didymodactylos carnosus</name>
    <dbReference type="NCBI Taxonomy" id="1234261"/>
    <lineage>
        <taxon>Eukaryota</taxon>
        <taxon>Metazoa</taxon>
        <taxon>Spiralia</taxon>
        <taxon>Gnathifera</taxon>
        <taxon>Rotifera</taxon>
        <taxon>Eurotatoria</taxon>
        <taxon>Bdelloidea</taxon>
        <taxon>Philodinida</taxon>
        <taxon>Philodinidae</taxon>
        <taxon>Didymodactylos</taxon>
    </lineage>
</organism>
<dbReference type="GO" id="GO:0004568">
    <property type="term" value="F:chitinase activity"/>
    <property type="evidence" value="ECO:0007669"/>
    <property type="project" value="InterPro"/>
</dbReference>
<evidence type="ECO:0000259" key="2">
    <source>
        <dbReference type="Pfam" id="PF00182"/>
    </source>
</evidence>
<evidence type="ECO:0000313" key="6">
    <source>
        <dbReference type="EMBL" id="CAF4369219.1"/>
    </source>
</evidence>
<keyword evidence="7" id="KW-1185">Reference proteome</keyword>
<evidence type="ECO:0000313" key="7">
    <source>
        <dbReference type="Proteomes" id="UP000663829"/>
    </source>
</evidence>
<dbReference type="EMBL" id="CAJNOQ010022949">
    <property type="protein sequence ID" value="CAF1508299.1"/>
    <property type="molecule type" value="Genomic_DNA"/>
</dbReference>
<proteinExistence type="predicted"/>
<dbReference type="InterPro" id="IPR023346">
    <property type="entry name" value="Lysozyme-like_dom_sf"/>
</dbReference>
<feature type="compositionally biased region" description="Acidic residues" evidence="1">
    <location>
        <begin position="1"/>
        <end position="12"/>
    </location>
</feature>
<evidence type="ECO:0000313" key="5">
    <source>
        <dbReference type="EMBL" id="CAF3801743.1"/>
    </source>
</evidence>